<keyword evidence="3" id="KW-0547">Nucleotide-binding</keyword>
<comment type="similarity">
    <text evidence="1">Belongs to the disease resistance NB-LRR family.</text>
</comment>
<dbReference type="InterPro" id="IPR050905">
    <property type="entry name" value="Plant_NBS-LRR"/>
</dbReference>
<proteinExistence type="inferred from homology"/>
<keyword evidence="8" id="KW-1185">Reference proteome</keyword>
<dbReference type="InterPro" id="IPR027417">
    <property type="entry name" value="P-loop_NTPase"/>
</dbReference>
<reference evidence="7 8" key="1">
    <citation type="submission" date="2019-09" db="EMBL/GenBank/DDBJ databases">
        <title>A chromosome-level genome assembly of the Chinese tupelo Nyssa sinensis.</title>
        <authorList>
            <person name="Yang X."/>
            <person name="Kang M."/>
            <person name="Yang Y."/>
            <person name="Xiong H."/>
            <person name="Wang M."/>
            <person name="Zhang Z."/>
            <person name="Wang Z."/>
            <person name="Wu H."/>
            <person name="Ma T."/>
            <person name="Liu J."/>
            <person name="Xi Z."/>
        </authorList>
    </citation>
    <scope>NUCLEOTIDE SEQUENCE [LARGE SCALE GENOMIC DNA]</scope>
    <source>
        <strain evidence="7">J267</strain>
        <tissue evidence="7">Leaf</tissue>
    </source>
</reference>
<dbReference type="PANTHER" id="PTHR33463:SF209">
    <property type="entry name" value="DISEASE RESISTANCE PROTEIN RPS2-LIKE"/>
    <property type="match status" value="1"/>
</dbReference>
<dbReference type="InterPro" id="IPR002182">
    <property type="entry name" value="NB-ARC"/>
</dbReference>
<evidence type="ECO:0000256" key="3">
    <source>
        <dbReference type="ARBA" id="ARBA00022741"/>
    </source>
</evidence>
<dbReference type="Pfam" id="PF23559">
    <property type="entry name" value="WHD_DRP"/>
    <property type="match status" value="1"/>
</dbReference>
<dbReference type="PANTHER" id="PTHR33463">
    <property type="entry name" value="NB-ARC DOMAIN-CONTAINING PROTEIN-RELATED"/>
    <property type="match status" value="1"/>
</dbReference>
<evidence type="ECO:0000259" key="6">
    <source>
        <dbReference type="Pfam" id="PF23559"/>
    </source>
</evidence>
<evidence type="ECO:0000256" key="1">
    <source>
        <dbReference type="ARBA" id="ARBA00008894"/>
    </source>
</evidence>
<dbReference type="InterPro" id="IPR036388">
    <property type="entry name" value="WH-like_DNA-bd_sf"/>
</dbReference>
<dbReference type="GO" id="GO:0043531">
    <property type="term" value="F:ADP binding"/>
    <property type="evidence" value="ECO:0007669"/>
    <property type="project" value="InterPro"/>
</dbReference>
<keyword evidence="4" id="KW-0611">Plant defense</keyword>
<evidence type="ECO:0000259" key="5">
    <source>
        <dbReference type="Pfam" id="PF00931"/>
    </source>
</evidence>
<dbReference type="PRINTS" id="PR00364">
    <property type="entry name" value="DISEASERSIST"/>
</dbReference>
<organism evidence="7 8">
    <name type="scientific">Nyssa sinensis</name>
    <dbReference type="NCBI Taxonomy" id="561372"/>
    <lineage>
        <taxon>Eukaryota</taxon>
        <taxon>Viridiplantae</taxon>
        <taxon>Streptophyta</taxon>
        <taxon>Embryophyta</taxon>
        <taxon>Tracheophyta</taxon>
        <taxon>Spermatophyta</taxon>
        <taxon>Magnoliopsida</taxon>
        <taxon>eudicotyledons</taxon>
        <taxon>Gunneridae</taxon>
        <taxon>Pentapetalae</taxon>
        <taxon>asterids</taxon>
        <taxon>Cornales</taxon>
        <taxon>Nyssaceae</taxon>
        <taxon>Nyssa</taxon>
    </lineage>
</organism>
<accession>A0A5J4ZRP0</accession>
<dbReference type="Gene3D" id="3.40.50.300">
    <property type="entry name" value="P-loop containing nucleotide triphosphate hydrolases"/>
    <property type="match status" value="1"/>
</dbReference>
<dbReference type="Proteomes" id="UP000325577">
    <property type="component" value="Linkage Group LG5"/>
</dbReference>
<dbReference type="Pfam" id="PF00931">
    <property type="entry name" value="NB-ARC"/>
    <property type="match status" value="1"/>
</dbReference>
<dbReference type="EMBL" id="CM018048">
    <property type="protein sequence ID" value="KAA8521100.1"/>
    <property type="molecule type" value="Genomic_DNA"/>
</dbReference>
<feature type="domain" description="Disease resistance protein winged helix" evidence="6">
    <location>
        <begin position="245"/>
        <end position="295"/>
    </location>
</feature>
<dbReference type="SUPFAM" id="SSF52540">
    <property type="entry name" value="P-loop containing nucleoside triphosphate hydrolases"/>
    <property type="match status" value="1"/>
</dbReference>
<dbReference type="Gene3D" id="1.10.10.10">
    <property type="entry name" value="Winged helix-like DNA-binding domain superfamily/Winged helix DNA-binding domain"/>
    <property type="match status" value="1"/>
</dbReference>
<dbReference type="OrthoDB" id="736010at2759"/>
<dbReference type="AlphaFoldDB" id="A0A5J4ZRP0"/>
<feature type="domain" description="NB-ARC" evidence="5">
    <location>
        <begin position="55"/>
        <end position="211"/>
    </location>
</feature>
<dbReference type="InterPro" id="IPR058922">
    <property type="entry name" value="WHD_DRP"/>
</dbReference>
<evidence type="ECO:0000256" key="2">
    <source>
        <dbReference type="ARBA" id="ARBA00022614"/>
    </source>
</evidence>
<sequence>MKFRERMMEMIGNIKGLQGKSKFEDGFVTDLPPTEVEVLPIPTPTLGSEASTNHTLQKILNCIRDEGTHKIGIWRMGGVGKTTILKLSNNMPEIERMFDIVIFVTVSKGWGVKKFWGGVIKCEEELNGDAQYLKNKNNRKKYLLLLDDVWKLDVDFGSLALPSTNQDDGWKVVPTTRELGVYRRMGTDVEVEAEVLSEEEGWKIFHSKVGEVAMYPTIKPIAQDMVSYEQLKDTNTKNRFLYCGLYPENHEIKKSQLIEYWRAEGLLLTSGKTLEKARVEGHDLLQDLIDASLLEM</sequence>
<gene>
    <name evidence="7" type="ORF">F0562_011747</name>
</gene>
<protein>
    <submittedName>
        <fullName evidence="7">Uncharacterized protein</fullName>
    </submittedName>
</protein>
<evidence type="ECO:0000313" key="8">
    <source>
        <dbReference type="Proteomes" id="UP000325577"/>
    </source>
</evidence>
<name>A0A5J4ZRP0_9ASTE</name>
<evidence type="ECO:0000256" key="4">
    <source>
        <dbReference type="ARBA" id="ARBA00022821"/>
    </source>
</evidence>
<evidence type="ECO:0000313" key="7">
    <source>
        <dbReference type="EMBL" id="KAA8521100.1"/>
    </source>
</evidence>
<keyword evidence="2" id="KW-0433">Leucine-rich repeat</keyword>